<keyword evidence="3" id="KW-1185">Reference proteome</keyword>
<reference evidence="2" key="1">
    <citation type="submission" date="2022-07" db="EMBL/GenBank/DDBJ databases">
        <title>Phylogenomic reconstructions and comparative analyses of Kickxellomycotina fungi.</title>
        <authorList>
            <person name="Reynolds N.K."/>
            <person name="Stajich J.E."/>
            <person name="Barry K."/>
            <person name="Grigoriev I.V."/>
            <person name="Crous P."/>
            <person name="Smith M.E."/>
        </authorList>
    </citation>
    <scope>NUCLEOTIDE SEQUENCE</scope>
    <source>
        <strain evidence="2">RSA 861</strain>
    </source>
</reference>
<evidence type="ECO:0000313" key="2">
    <source>
        <dbReference type="EMBL" id="KAJ1904728.1"/>
    </source>
</evidence>
<proteinExistence type="predicted"/>
<dbReference type="EMBL" id="JANBPT010001874">
    <property type="protein sequence ID" value="KAJ1904728.1"/>
    <property type="molecule type" value="Genomic_DNA"/>
</dbReference>
<evidence type="ECO:0000259" key="1">
    <source>
        <dbReference type="Pfam" id="PF12894"/>
    </source>
</evidence>
<dbReference type="Proteomes" id="UP001150569">
    <property type="component" value="Unassembled WGS sequence"/>
</dbReference>
<feature type="non-terminal residue" evidence="2">
    <location>
        <position position="137"/>
    </location>
</feature>
<dbReference type="Pfam" id="PF12894">
    <property type="entry name" value="ANAPC4_WD40"/>
    <property type="match status" value="1"/>
</dbReference>
<name>A0A9W8DHL4_9FUNG</name>
<dbReference type="OrthoDB" id="10259843at2759"/>
<dbReference type="InterPro" id="IPR024977">
    <property type="entry name" value="Apc4-like_WD40_dom"/>
</dbReference>
<protein>
    <recommendedName>
        <fullName evidence="1">Anaphase-promoting complex subunit 4-like WD40 domain-containing protein</fullName>
    </recommendedName>
</protein>
<gene>
    <name evidence="2" type="ORF">IWQ60_012404</name>
</gene>
<accession>A0A9W8DHL4</accession>
<organism evidence="2 3">
    <name type="scientific">Tieghemiomyces parasiticus</name>
    <dbReference type="NCBI Taxonomy" id="78921"/>
    <lineage>
        <taxon>Eukaryota</taxon>
        <taxon>Fungi</taxon>
        <taxon>Fungi incertae sedis</taxon>
        <taxon>Zoopagomycota</taxon>
        <taxon>Kickxellomycotina</taxon>
        <taxon>Dimargaritomycetes</taxon>
        <taxon>Dimargaritales</taxon>
        <taxon>Dimargaritaceae</taxon>
        <taxon>Tieghemiomyces</taxon>
    </lineage>
</organism>
<comment type="caution">
    <text evidence="2">The sequence shown here is derived from an EMBL/GenBank/DDBJ whole genome shotgun (WGS) entry which is preliminary data.</text>
</comment>
<dbReference type="AlphaFoldDB" id="A0A9W8DHL4"/>
<evidence type="ECO:0000313" key="3">
    <source>
        <dbReference type="Proteomes" id="UP001150569"/>
    </source>
</evidence>
<feature type="domain" description="Anaphase-promoting complex subunit 4-like WD40" evidence="1">
    <location>
        <begin position="11"/>
        <end position="128"/>
    </location>
</feature>
<sequence>MAGGRRAYDASWCPNRDLLAVLVATDQGTQVQMRRLNGTKVWTIDFRFSGSPPLADDHKIRHQVTSIGWRPDSKLAGLRRKGAMKLATSVLDVETAALVSTVLLGEFPRLGQTPKVLSLGTVTQMTWGQRSDRDAKQ</sequence>